<dbReference type="InterPro" id="IPR011047">
    <property type="entry name" value="Quinoprotein_ADH-like_sf"/>
</dbReference>
<dbReference type="SUPFAM" id="SSF50998">
    <property type="entry name" value="Quinoprotein alcohol dehydrogenase-like"/>
    <property type="match status" value="2"/>
</dbReference>
<dbReference type="InterPro" id="IPR015943">
    <property type="entry name" value="WD40/YVTN_repeat-like_dom_sf"/>
</dbReference>
<evidence type="ECO:0000256" key="1">
    <source>
        <dbReference type="SAM" id="SignalP"/>
    </source>
</evidence>
<keyword evidence="4" id="KW-1185">Reference proteome</keyword>
<protein>
    <submittedName>
        <fullName evidence="3">PQQ-binding-like beta-propeller repeat protein</fullName>
    </submittedName>
</protein>
<dbReference type="InterPro" id="IPR018391">
    <property type="entry name" value="PQQ_b-propeller_rpt"/>
</dbReference>
<evidence type="ECO:0000313" key="3">
    <source>
        <dbReference type="EMBL" id="MDQ2069069.1"/>
    </source>
</evidence>
<dbReference type="Pfam" id="PF13360">
    <property type="entry name" value="PQQ_2"/>
    <property type="match status" value="3"/>
</dbReference>
<dbReference type="SMART" id="SM00564">
    <property type="entry name" value="PQQ"/>
    <property type="match status" value="7"/>
</dbReference>
<dbReference type="PANTHER" id="PTHR34512:SF30">
    <property type="entry name" value="OUTER MEMBRANE PROTEIN ASSEMBLY FACTOR BAMB"/>
    <property type="match status" value="1"/>
</dbReference>
<dbReference type="PANTHER" id="PTHR34512">
    <property type="entry name" value="CELL SURFACE PROTEIN"/>
    <property type="match status" value="1"/>
</dbReference>
<evidence type="ECO:0000259" key="2">
    <source>
        <dbReference type="Pfam" id="PF13360"/>
    </source>
</evidence>
<feature type="domain" description="Pyrrolo-quinoline quinone repeat" evidence="2">
    <location>
        <begin position="273"/>
        <end position="377"/>
    </location>
</feature>
<evidence type="ECO:0000313" key="4">
    <source>
        <dbReference type="Proteomes" id="UP001239019"/>
    </source>
</evidence>
<proteinExistence type="predicted"/>
<gene>
    <name evidence="3" type="ORF">RBH19_04190</name>
</gene>
<reference evidence="3 4" key="1">
    <citation type="submission" date="2023-08" db="EMBL/GenBank/DDBJ databases">
        <title>Whole-genome sequencing of halo(alkali)philic microorganisms from hypersaline lakes.</title>
        <authorList>
            <person name="Sorokin D.Y."/>
            <person name="Abbas B."/>
            <person name="Merkel A.Y."/>
        </authorList>
    </citation>
    <scope>NUCLEOTIDE SEQUENCE [LARGE SCALE GENOMIC DNA]</scope>
    <source>
        <strain evidence="3 4">AB-CW4</strain>
    </source>
</reference>
<feature type="chain" id="PRO_5045919993" evidence="1">
    <location>
        <begin position="24"/>
        <end position="447"/>
    </location>
</feature>
<accession>A0ABU0W4X1</accession>
<dbReference type="RefSeq" id="WP_306727563.1">
    <property type="nucleotide sequence ID" value="NZ_JAVDDT010000002.1"/>
</dbReference>
<dbReference type="InterPro" id="IPR002372">
    <property type="entry name" value="PQQ_rpt_dom"/>
</dbReference>
<name>A0ABU0W4X1_9GAMM</name>
<feature type="domain" description="Pyrrolo-quinoline quinone repeat" evidence="2">
    <location>
        <begin position="49"/>
        <end position="139"/>
    </location>
</feature>
<keyword evidence="1" id="KW-0732">Signal</keyword>
<feature type="signal peptide" evidence="1">
    <location>
        <begin position="1"/>
        <end position="23"/>
    </location>
</feature>
<feature type="domain" description="Pyrrolo-quinoline quinone repeat" evidence="2">
    <location>
        <begin position="164"/>
        <end position="272"/>
    </location>
</feature>
<dbReference type="Gene3D" id="2.130.10.10">
    <property type="entry name" value="YVTN repeat-like/Quinoprotein amine dehydrogenase"/>
    <property type="match status" value="3"/>
</dbReference>
<dbReference type="EMBL" id="JAVDDT010000002">
    <property type="protein sequence ID" value="MDQ2069069.1"/>
    <property type="molecule type" value="Genomic_DNA"/>
</dbReference>
<sequence length="447" mass="49308">MSFSLSRLSLTLLILFHAASSDAADWSLFKGDLERSGHVHLEVDVRSLALDWQFRLPTAIASSPVAAGDQLFVAGENGNLYAFGLADRQLQWIRPTGGAISATPAVSGDLVYVLNLNGLFQAINRADGSAAWSFQTGGEERFSAIHYMGIRQTDAAIRDPWDFFLSSPLVADGRVHFGSSDGYFYTLDASSGALLWRYRTAGMIHASPALSRHHSEGATLVVGDWYGMVHALDAESGEVRWSYATERDSVHEQWLGIQSSPVLDGDRVYVGSRDGYLYALSLETGERLWRYAMMHRSWVVATPSVDDERIYLGSSVPGYVIALDRTDGSEVWRRAVGAWSYSSPLVLGRYLITGVMNGELLALESATGEQVWHYQSDGAREDHFGVLDPQTGGFNQERLAARELHQALYAYMAHVLHLGVFLSSPAWHRNELIIPTSDGQILVFSLQ</sequence>
<comment type="caution">
    <text evidence="3">The sequence shown here is derived from an EMBL/GenBank/DDBJ whole genome shotgun (WGS) entry which is preliminary data.</text>
</comment>
<dbReference type="Proteomes" id="UP001239019">
    <property type="component" value="Unassembled WGS sequence"/>
</dbReference>
<organism evidence="3 4">
    <name type="scientific">Natronospira bacteriovora</name>
    <dbReference type="NCBI Taxonomy" id="3069753"/>
    <lineage>
        <taxon>Bacteria</taxon>
        <taxon>Pseudomonadati</taxon>
        <taxon>Pseudomonadota</taxon>
        <taxon>Gammaproteobacteria</taxon>
        <taxon>Natronospirales</taxon>
        <taxon>Natronospiraceae</taxon>
        <taxon>Natronospira</taxon>
    </lineage>
</organism>